<comment type="caution">
    <text evidence="1">The sequence shown here is derived from an EMBL/GenBank/DDBJ whole genome shotgun (WGS) entry which is preliminary data.</text>
</comment>
<evidence type="ECO:0000313" key="2">
    <source>
        <dbReference type="Proteomes" id="UP001056120"/>
    </source>
</evidence>
<organism evidence="1 2">
    <name type="scientific">Smallanthus sonchifolius</name>
    <dbReference type="NCBI Taxonomy" id="185202"/>
    <lineage>
        <taxon>Eukaryota</taxon>
        <taxon>Viridiplantae</taxon>
        <taxon>Streptophyta</taxon>
        <taxon>Embryophyta</taxon>
        <taxon>Tracheophyta</taxon>
        <taxon>Spermatophyta</taxon>
        <taxon>Magnoliopsida</taxon>
        <taxon>eudicotyledons</taxon>
        <taxon>Gunneridae</taxon>
        <taxon>Pentapetalae</taxon>
        <taxon>asterids</taxon>
        <taxon>campanulids</taxon>
        <taxon>Asterales</taxon>
        <taxon>Asteraceae</taxon>
        <taxon>Asteroideae</taxon>
        <taxon>Heliantheae alliance</taxon>
        <taxon>Millerieae</taxon>
        <taxon>Smallanthus</taxon>
    </lineage>
</organism>
<sequence length="145" mass="16929">MIPPLMNMLQHDSFKELKYGLTELAKSESLAGNHGTSLIQNQIPLNISFHGFSNEEEEEERMSRMFSARSGTIQKKKRLDVEAEQRGFVLDLLFSFPFLHEEIDRSLLFAKEYLRERRNENRNTRCGRKKKNGEEIGLQVVKVEK</sequence>
<gene>
    <name evidence="1" type="ORF">L1987_43828</name>
</gene>
<name>A0ACB9GNG9_9ASTR</name>
<proteinExistence type="predicted"/>
<reference evidence="1 2" key="2">
    <citation type="journal article" date="2022" name="Mol. Ecol. Resour.">
        <title>The genomes of chicory, endive, great burdock and yacon provide insights into Asteraceae paleo-polyploidization history and plant inulin production.</title>
        <authorList>
            <person name="Fan W."/>
            <person name="Wang S."/>
            <person name="Wang H."/>
            <person name="Wang A."/>
            <person name="Jiang F."/>
            <person name="Liu H."/>
            <person name="Zhao H."/>
            <person name="Xu D."/>
            <person name="Zhang Y."/>
        </authorList>
    </citation>
    <scope>NUCLEOTIDE SEQUENCE [LARGE SCALE GENOMIC DNA]</scope>
    <source>
        <strain evidence="2">cv. Yunnan</strain>
        <tissue evidence="1">Leaves</tissue>
    </source>
</reference>
<dbReference type="Proteomes" id="UP001056120">
    <property type="component" value="Linkage Group LG14"/>
</dbReference>
<dbReference type="EMBL" id="CM042031">
    <property type="protein sequence ID" value="KAI3784723.1"/>
    <property type="molecule type" value="Genomic_DNA"/>
</dbReference>
<evidence type="ECO:0000313" key="1">
    <source>
        <dbReference type="EMBL" id="KAI3784723.1"/>
    </source>
</evidence>
<protein>
    <submittedName>
        <fullName evidence="1">Uncharacterized protein</fullName>
    </submittedName>
</protein>
<reference evidence="2" key="1">
    <citation type="journal article" date="2022" name="Mol. Ecol. Resour.">
        <title>The genomes of chicory, endive, great burdock and yacon provide insights into Asteraceae palaeo-polyploidization history and plant inulin production.</title>
        <authorList>
            <person name="Fan W."/>
            <person name="Wang S."/>
            <person name="Wang H."/>
            <person name="Wang A."/>
            <person name="Jiang F."/>
            <person name="Liu H."/>
            <person name="Zhao H."/>
            <person name="Xu D."/>
            <person name="Zhang Y."/>
        </authorList>
    </citation>
    <scope>NUCLEOTIDE SEQUENCE [LARGE SCALE GENOMIC DNA]</scope>
    <source>
        <strain evidence="2">cv. Yunnan</strain>
    </source>
</reference>
<keyword evidence="2" id="KW-1185">Reference proteome</keyword>
<accession>A0ACB9GNG9</accession>